<keyword evidence="4" id="KW-0804">Transcription</keyword>
<keyword evidence="3" id="KW-0238">DNA-binding</keyword>
<evidence type="ECO:0000256" key="3">
    <source>
        <dbReference type="ARBA" id="ARBA00023125"/>
    </source>
</evidence>
<dbReference type="InterPro" id="IPR005119">
    <property type="entry name" value="LysR_subst-bd"/>
</dbReference>
<evidence type="ECO:0000259" key="5">
    <source>
        <dbReference type="PROSITE" id="PS50931"/>
    </source>
</evidence>
<dbReference type="PANTHER" id="PTHR30419">
    <property type="entry name" value="HTH-TYPE TRANSCRIPTIONAL REGULATOR YBHD"/>
    <property type="match status" value="1"/>
</dbReference>
<dbReference type="RefSeq" id="WP_054914326.1">
    <property type="nucleotide sequence ID" value="NZ_LKGZ01000001.1"/>
</dbReference>
<evidence type="ECO:0000313" key="7">
    <source>
        <dbReference type="Proteomes" id="UP000269115"/>
    </source>
</evidence>
<dbReference type="InterPro" id="IPR036388">
    <property type="entry name" value="WH-like_DNA-bd_sf"/>
</dbReference>
<dbReference type="Pfam" id="PF00126">
    <property type="entry name" value="HTH_1"/>
    <property type="match status" value="1"/>
</dbReference>
<evidence type="ECO:0000313" key="6">
    <source>
        <dbReference type="EMBL" id="ROQ49005.1"/>
    </source>
</evidence>
<dbReference type="InterPro" id="IPR000847">
    <property type="entry name" value="LysR_HTH_N"/>
</dbReference>
<dbReference type="InterPro" id="IPR050950">
    <property type="entry name" value="HTH-type_LysR_regulators"/>
</dbReference>
<dbReference type="GO" id="GO:0003700">
    <property type="term" value="F:DNA-binding transcription factor activity"/>
    <property type="evidence" value="ECO:0007669"/>
    <property type="project" value="InterPro"/>
</dbReference>
<dbReference type="AlphaFoldDB" id="A0A9X8HJC7"/>
<organism evidence="6 7">
    <name type="scientific">Pseudomonas putida</name>
    <name type="common">Arthrobacter siderocapsulatus</name>
    <dbReference type="NCBI Taxonomy" id="303"/>
    <lineage>
        <taxon>Bacteria</taxon>
        <taxon>Pseudomonadati</taxon>
        <taxon>Pseudomonadota</taxon>
        <taxon>Gammaproteobacteria</taxon>
        <taxon>Pseudomonadales</taxon>
        <taxon>Pseudomonadaceae</taxon>
        <taxon>Pseudomonas</taxon>
    </lineage>
</organism>
<evidence type="ECO:0000256" key="4">
    <source>
        <dbReference type="ARBA" id="ARBA00023163"/>
    </source>
</evidence>
<dbReference type="PROSITE" id="PS50931">
    <property type="entry name" value="HTH_LYSR"/>
    <property type="match status" value="1"/>
</dbReference>
<dbReference type="InterPro" id="IPR036390">
    <property type="entry name" value="WH_DNA-bd_sf"/>
</dbReference>
<feature type="domain" description="HTH lysR-type" evidence="5">
    <location>
        <begin position="14"/>
        <end position="71"/>
    </location>
</feature>
<dbReference type="GO" id="GO:0005829">
    <property type="term" value="C:cytosol"/>
    <property type="evidence" value="ECO:0007669"/>
    <property type="project" value="TreeGrafter"/>
</dbReference>
<reference evidence="6 7" key="1">
    <citation type="submission" date="2018-11" db="EMBL/GenBank/DDBJ databases">
        <title>Genomic analyses of the natural microbiome of Caenorhabditis elegans.</title>
        <authorList>
            <person name="Samuel B."/>
        </authorList>
    </citation>
    <scope>NUCLEOTIDE SEQUENCE [LARGE SCALE GENOMIC DNA]</scope>
    <source>
        <strain evidence="6 7">BIGb0473</strain>
    </source>
</reference>
<dbReference type="SUPFAM" id="SSF46785">
    <property type="entry name" value="Winged helix' DNA-binding domain"/>
    <property type="match status" value="1"/>
</dbReference>
<keyword evidence="2" id="KW-0805">Transcription regulation</keyword>
<dbReference type="SUPFAM" id="SSF53850">
    <property type="entry name" value="Periplasmic binding protein-like II"/>
    <property type="match status" value="1"/>
</dbReference>
<dbReference type="GO" id="GO:0003677">
    <property type="term" value="F:DNA binding"/>
    <property type="evidence" value="ECO:0007669"/>
    <property type="project" value="UniProtKB-KW"/>
</dbReference>
<comment type="caution">
    <text evidence="6">The sequence shown here is derived from an EMBL/GenBank/DDBJ whole genome shotgun (WGS) entry which is preliminary data.</text>
</comment>
<protein>
    <submittedName>
        <fullName evidence="6">LysR family transcriptional regulator</fullName>
    </submittedName>
</protein>
<comment type="similarity">
    <text evidence="1">Belongs to the LysR transcriptional regulatory family.</text>
</comment>
<name>A0A9X8HJC7_PSEPU</name>
<dbReference type="Gene3D" id="3.40.190.290">
    <property type="match status" value="1"/>
</dbReference>
<accession>A0A9X8HJC7</accession>
<dbReference type="PRINTS" id="PR00039">
    <property type="entry name" value="HTHLYSR"/>
</dbReference>
<dbReference type="EMBL" id="RJUR01000014">
    <property type="protein sequence ID" value="ROQ49005.1"/>
    <property type="molecule type" value="Genomic_DNA"/>
</dbReference>
<evidence type="ECO:0000256" key="2">
    <source>
        <dbReference type="ARBA" id="ARBA00023015"/>
    </source>
</evidence>
<gene>
    <name evidence="6" type="ORF">EDF85_3309</name>
</gene>
<sequence length="323" mass="36258">MPSDITHSSFCNWVRFKHLVLIDTLARTRNMHATASRMNLSQPALSKMLRDLEEQFGFALFERLPRSMPPTELGEYVVRYAQNALADSHTFVDQVNRLRKGGHGFIKVGGIFAATSVVLPQAIAAIKARSPLLSIEVVEQSSDYLLAMLEQNKLDLMIGRFTEPRFAQLFDFQALEPEPFCLVVNSSHPLNQLEVTPLEALGDWPWVLYPVGTPIRDRLERAFRAANIATPADSVDTISMPMFLQLLQSGPMIAMLPRSMVAAQLASGQFRELQTPLHLAPLEYGIITRKDQPLTGSAQVFADILLDFARQRRQAEGHKTIYK</sequence>
<proteinExistence type="inferred from homology"/>
<dbReference type="Gene3D" id="1.10.10.10">
    <property type="entry name" value="Winged helix-like DNA-binding domain superfamily/Winged helix DNA-binding domain"/>
    <property type="match status" value="1"/>
</dbReference>
<dbReference type="Pfam" id="PF03466">
    <property type="entry name" value="LysR_substrate"/>
    <property type="match status" value="1"/>
</dbReference>
<dbReference type="PANTHER" id="PTHR30419:SF8">
    <property type="entry name" value="NITROGEN ASSIMILATION TRANSCRIPTIONAL ACTIVATOR-RELATED"/>
    <property type="match status" value="1"/>
</dbReference>
<dbReference type="Proteomes" id="UP000269115">
    <property type="component" value="Unassembled WGS sequence"/>
</dbReference>
<evidence type="ECO:0000256" key="1">
    <source>
        <dbReference type="ARBA" id="ARBA00009437"/>
    </source>
</evidence>